<keyword evidence="3" id="KW-1185">Reference proteome</keyword>
<protein>
    <submittedName>
        <fullName evidence="2">Uncharacterized protein</fullName>
    </submittedName>
</protein>
<gene>
    <name evidence="2" type="ORF">SO3561_06300</name>
</gene>
<evidence type="ECO:0000256" key="1">
    <source>
        <dbReference type="SAM" id="MobiDB-lite"/>
    </source>
</evidence>
<proteinExistence type="predicted"/>
<sequence length="31" mass="3373">MLNSIHASSGKTANLFKVTKVPRKEESNDAV</sequence>
<dbReference type="AlphaFoldDB" id="A0A250VKL5"/>
<organism evidence="2 3">
    <name type="scientific">Streptomyces olivochromogenes</name>
    <dbReference type="NCBI Taxonomy" id="1963"/>
    <lineage>
        <taxon>Bacteria</taxon>
        <taxon>Bacillati</taxon>
        <taxon>Actinomycetota</taxon>
        <taxon>Actinomycetes</taxon>
        <taxon>Kitasatosporales</taxon>
        <taxon>Streptomycetaceae</taxon>
        <taxon>Streptomyces</taxon>
    </lineage>
</organism>
<evidence type="ECO:0000313" key="3">
    <source>
        <dbReference type="Proteomes" id="UP000217446"/>
    </source>
</evidence>
<feature type="compositionally biased region" description="Basic and acidic residues" evidence="1">
    <location>
        <begin position="22"/>
        <end position="31"/>
    </location>
</feature>
<evidence type="ECO:0000313" key="2">
    <source>
        <dbReference type="EMBL" id="GAX54747.1"/>
    </source>
</evidence>
<dbReference type="Proteomes" id="UP000217446">
    <property type="component" value="Unassembled WGS sequence"/>
</dbReference>
<accession>A0A250VKL5</accession>
<comment type="caution">
    <text evidence="2">The sequence shown here is derived from an EMBL/GenBank/DDBJ whole genome shotgun (WGS) entry which is preliminary data.</text>
</comment>
<feature type="compositionally biased region" description="Polar residues" evidence="1">
    <location>
        <begin position="1"/>
        <end position="12"/>
    </location>
</feature>
<feature type="region of interest" description="Disordered" evidence="1">
    <location>
        <begin position="1"/>
        <end position="31"/>
    </location>
</feature>
<reference evidence="3" key="1">
    <citation type="submission" date="2017-05" db="EMBL/GenBank/DDBJ databases">
        <title>Streptomyces olivochromogenes NBRC 3561 whole genome shotgun sequence.</title>
        <authorList>
            <person name="Dohra H."/>
            <person name="Kodani S."/>
        </authorList>
    </citation>
    <scope>NUCLEOTIDE SEQUENCE [LARGE SCALE GENOMIC DNA]</scope>
    <source>
        <strain evidence="3">NBRC 3561</strain>
    </source>
</reference>
<dbReference type="EMBL" id="BDQI01000015">
    <property type="protein sequence ID" value="GAX54747.1"/>
    <property type="molecule type" value="Genomic_DNA"/>
</dbReference>
<name>A0A250VKL5_STROL</name>